<name>A0A6J5QYM1_9CAUD</name>
<organism evidence="2">
    <name type="scientific">uncultured Caudovirales phage</name>
    <dbReference type="NCBI Taxonomy" id="2100421"/>
    <lineage>
        <taxon>Viruses</taxon>
        <taxon>Duplodnaviria</taxon>
        <taxon>Heunggongvirae</taxon>
        <taxon>Uroviricota</taxon>
        <taxon>Caudoviricetes</taxon>
        <taxon>Peduoviridae</taxon>
        <taxon>Maltschvirus</taxon>
        <taxon>Maltschvirus maltsch</taxon>
    </lineage>
</organism>
<sequence>MNDFTTATWHQMRKWAETELERARVKNDAVGLSENETAALRGEIKMLKRFLDLPNAATRGVVVESDE</sequence>
<accession>A0A6J5QYM1</accession>
<evidence type="ECO:0000313" key="2">
    <source>
        <dbReference type="EMBL" id="CAB4189513.1"/>
    </source>
</evidence>
<proteinExistence type="predicted"/>
<evidence type="ECO:0000313" key="1">
    <source>
        <dbReference type="EMBL" id="CAB4145564.1"/>
    </source>
</evidence>
<reference evidence="2" key="1">
    <citation type="submission" date="2020-05" db="EMBL/GenBank/DDBJ databases">
        <authorList>
            <person name="Chiriac C."/>
            <person name="Salcher M."/>
            <person name="Ghai R."/>
            <person name="Kavagutti S V."/>
        </authorList>
    </citation>
    <scope>NUCLEOTIDE SEQUENCE</scope>
</reference>
<dbReference type="EMBL" id="LR797155">
    <property type="protein sequence ID" value="CAB4189513.1"/>
    <property type="molecule type" value="Genomic_DNA"/>
</dbReference>
<dbReference type="EMBL" id="LR796445">
    <property type="protein sequence ID" value="CAB4145564.1"/>
    <property type="molecule type" value="Genomic_DNA"/>
</dbReference>
<protein>
    <submittedName>
        <fullName evidence="2">Uncharacterized protein</fullName>
    </submittedName>
</protein>
<gene>
    <name evidence="2" type="ORF">UFOVP1207_14</name>
    <name evidence="1" type="ORF">UFOVP474_18</name>
</gene>